<dbReference type="InterPro" id="IPR051159">
    <property type="entry name" value="Hexapeptide_acetyltransf"/>
</dbReference>
<proteinExistence type="predicted"/>
<protein>
    <recommendedName>
        <fullName evidence="3">Acyltransferase</fullName>
    </recommendedName>
</protein>
<evidence type="ECO:0008006" key="3">
    <source>
        <dbReference type="Google" id="ProtNLM"/>
    </source>
</evidence>
<dbReference type="Gene3D" id="2.160.10.10">
    <property type="entry name" value="Hexapeptide repeat proteins"/>
    <property type="match status" value="1"/>
</dbReference>
<dbReference type="SUPFAM" id="SSF51161">
    <property type="entry name" value="Trimeric LpxA-like enzymes"/>
    <property type="match status" value="1"/>
</dbReference>
<dbReference type="AlphaFoldDB" id="A0A511XM85"/>
<dbReference type="InterPro" id="IPR001451">
    <property type="entry name" value="Hexapep"/>
</dbReference>
<dbReference type="Pfam" id="PF00132">
    <property type="entry name" value="Hexapep"/>
    <property type="match status" value="1"/>
</dbReference>
<dbReference type="PANTHER" id="PTHR23416">
    <property type="entry name" value="SIALIC ACID SYNTHASE-RELATED"/>
    <property type="match status" value="1"/>
</dbReference>
<organism evidence="1 2">
    <name type="scientific">Acetobacter oeni</name>
    <dbReference type="NCBI Taxonomy" id="304077"/>
    <lineage>
        <taxon>Bacteria</taxon>
        <taxon>Pseudomonadati</taxon>
        <taxon>Pseudomonadota</taxon>
        <taxon>Alphaproteobacteria</taxon>
        <taxon>Acetobacterales</taxon>
        <taxon>Acetobacteraceae</taxon>
        <taxon>Acetobacter</taxon>
    </lineage>
</organism>
<keyword evidence="2" id="KW-1185">Reference proteome</keyword>
<dbReference type="OrthoDB" id="9815592at2"/>
<reference evidence="1 2" key="1">
    <citation type="submission" date="2019-07" db="EMBL/GenBank/DDBJ databases">
        <title>Whole genome shotgun sequence of Acetobacter oeni NBRC 105207.</title>
        <authorList>
            <person name="Hosoyama A."/>
            <person name="Uohara A."/>
            <person name="Ohji S."/>
            <person name="Ichikawa N."/>
        </authorList>
    </citation>
    <scope>NUCLEOTIDE SEQUENCE [LARGE SCALE GENOMIC DNA]</scope>
    <source>
        <strain evidence="1 2">NBRC 105207</strain>
    </source>
</reference>
<dbReference type="RefSeq" id="WP_146889843.1">
    <property type="nucleotide sequence ID" value="NZ_BJYG01000032.1"/>
</dbReference>
<name>A0A511XM85_9PROT</name>
<gene>
    <name evidence="1" type="ORF">AOE01nite_22890</name>
</gene>
<sequence length="170" mass="18600">MDVRENFIIRHLRRIAFSWLGSEAVPAFLRTRALNALGARMHPSACIWSGCVIRSPLLVMGRESFINVGFFFDGARCLTVGENVRIGQFVSVITATHEIGPSSQRCTVEAVYKEVVIEDGCWIGARVTILPGVTIRRGCVIAVGAVVLSSTEPDGLYVGMPARRVRDLPV</sequence>
<dbReference type="CDD" id="cd04647">
    <property type="entry name" value="LbH_MAT_like"/>
    <property type="match status" value="1"/>
</dbReference>
<evidence type="ECO:0000313" key="1">
    <source>
        <dbReference type="EMBL" id="GEN64065.1"/>
    </source>
</evidence>
<dbReference type="Proteomes" id="UP000321746">
    <property type="component" value="Unassembled WGS sequence"/>
</dbReference>
<evidence type="ECO:0000313" key="2">
    <source>
        <dbReference type="Proteomes" id="UP000321746"/>
    </source>
</evidence>
<comment type="caution">
    <text evidence="1">The sequence shown here is derived from an EMBL/GenBank/DDBJ whole genome shotgun (WGS) entry which is preliminary data.</text>
</comment>
<dbReference type="EMBL" id="BJYG01000032">
    <property type="protein sequence ID" value="GEN64065.1"/>
    <property type="molecule type" value="Genomic_DNA"/>
</dbReference>
<accession>A0A511XM85</accession>
<dbReference type="InterPro" id="IPR011004">
    <property type="entry name" value="Trimer_LpxA-like_sf"/>
</dbReference>